<accession>A0AAV4Q361</accession>
<evidence type="ECO:0000313" key="2">
    <source>
        <dbReference type="Proteomes" id="UP001054945"/>
    </source>
</evidence>
<sequence>MDENAADHIEVILFTSTNGRESPKTHHSLIQMFQHQFTIQTAYIFIEASPSSPWKTGRAWLACFNDLLPPLVIQIARFLDDGMVLASLILLGHCQGLKE</sequence>
<keyword evidence="2" id="KW-1185">Reference proteome</keyword>
<reference evidence="1 2" key="1">
    <citation type="submission" date="2021-06" db="EMBL/GenBank/DDBJ databases">
        <title>Caerostris extrusa draft genome.</title>
        <authorList>
            <person name="Kono N."/>
            <person name="Arakawa K."/>
        </authorList>
    </citation>
    <scope>NUCLEOTIDE SEQUENCE [LARGE SCALE GENOMIC DNA]</scope>
</reference>
<evidence type="ECO:0000313" key="1">
    <source>
        <dbReference type="EMBL" id="GIY02642.1"/>
    </source>
</evidence>
<proteinExistence type="predicted"/>
<name>A0AAV4Q361_CAEEX</name>
<dbReference type="EMBL" id="BPLR01005471">
    <property type="protein sequence ID" value="GIY02642.1"/>
    <property type="molecule type" value="Genomic_DNA"/>
</dbReference>
<comment type="caution">
    <text evidence="1">The sequence shown here is derived from an EMBL/GenBank/DDBJ whole genome shotgun (WGS) entry which is preliminary data.</text>
</comment>
<dbReference type="AlphaFoldDB" id="A0AAV4Q361"/>
<gene>
    <name evidence="1" type="ORF">CEXT_327961</name>
</gene>
<protein>
    <submittedName>
        <fullName evidence="1">Uncharacterized protein</fullName>
    </submittedName>
</protein>
<organism evidence="1 2">
    <name type="scientific">Caerostris extrusa</name>
    <name type="common">Bark spider</name>
    <name type="synonym">Caerostris bankana</name>
    <dbReference type="NCBI Taxonomy" id="172846"/>
    <lineage>
        <taxon>Eukaryota</taxon>
        <taxon>Metazoa</taxon>
        <taxon>Ecdysozoa</taxon>
        <taxon>Arthropoda</taxon>
        <taxon>Chelicerata</taxon>
        <taxon>Arachnida</taxon>
        <taxon>Araneae</taxon>
        <taxon>Araneomorphae</taxon>
        <taxon>Entelegynae</taxon>
        <taxon>Araneoidea</taxon>
        <taxon>Araneidae</taxon>
        <taxon>Caerostris</taxon>
    </lineage>
</organism>
<dbReference type="Proteomes" id="UP001054945">
    <property type="component" value="Unassembled WGS sequence"/>
</dbReference>